<dbReference type="EMBL" id="JALLAZ020000021">
    <property type="protein sequence ID" value="KAL3805734.1"/>
    <property type="molecule type" value="Genomic_DNA"/>
</dbReference>
<organism evidence="1 2">
    <name type="scientific">Stephanodiscus triporus</name>
    <dbReference type="NCBI Taxonomy" id="2934178"/>
    <lineage>
        <taxon>Eukaryota</taxon>
        <taxon>Sar</taxon>
        <taxon>Stramenopiles</taxon>
        <taxon>Ochrophyta</taxon>
        <taxon>Bacillariophyta</taxon>
        <taxon>Coscinodiscophyceae</taxon>
        <taxon>Thalassiosirophycidae</taxon>
        <taxon>Stephanodiscales</taxon>
        <taxon>Stephanodiscaceae</taxon>
        <taxon>Stephanodiscus</taxon>
    </lineage>
</organism>
<reference evidence="1 2" key="1">
    <citation type="submission" date="2024-10" db="EMBL/GenBank/DDBJ databases">
        <title>Updated reference genomes for cyclostephanoid diatoms.</title>
        <authorList>
            <person name="Roberts W.R."/>
            <person name="Alverson A.J."/>
        </authorList>
    </citation>
    <scope>NUCLEOTIDE SEQUENCE [LARGE SCALE GENOMIC DNA]</scope>
    <source>
        <strain evidence="1 2">AJA276-08</strain>
    </source>
</reference>
<evidence type="ECO:0000313" key="1">
    <source>
        <dbReference type="EMBL" id="KAL3805734.1"/>
    </source>
</evidence>
<comment type="caution">
    <text evidence="1">The sequence shown here is derived from an EMBL/GenBank/DDBJ whole genome shotgun (WGS) entry which is preliminary data.</text>
</comment>
<gene>
    <name evidence="1" type="ORF">ACHAW5_010937</name>
</gene>
<protein>
    <submittedName>
        <fullName evidence="1">Uncharacterized protein</fullName>
    </submittedName>
</protein>
<evidence type="ECO:0000313" key="2">
    <source>
        <dbReference type="Proteomes" id="UP001530315"/>
    </source>
</evidence>
<sequence>MDSVWHVVEAVNNYPQFQITLPLHQLGKIVAGFEKASYVGFNVCTGAVDGILIWMQKPNVNEAKRVGVDQSQRKFLCGRKHKFGLNCQAVANFNGKILGISIVYGTSAADCVATFEASDLNARDLKTTYYNKMGTSFVATMPI</sequence>
<dbReference type="Proteomes" id="UP001530315">
    <property type="component" value="Unassembled WGS sequence"/>
</dbReference>
<keyword evidence="2" id="KW-1185">Reference proteome</keyword>
<dbReference type="AlphaFoldDB" id="A0ABD3QZE0"/>
<accession>A0ABD3QZE0</accession>
<name>A0ABD3QZE0_9STRA</name>
<proteinExistence type="predicted"/>